<reference evidence="4 5" key="1">
    <citation type="submission" date="2016-10" db="EMBL/GenBank/DDBJ databases">
        <authorList>
            <person name="de Groot N.N."/>
        </authorList>
    </citation>
    <scope>NUCLEOTIDE SEQUENCE [LARGE SCALE GENOMIC DNA]</scope>
    <source>
        <strain evidence="4 5">GAS522</strain>
    </source>
</reference>
<dbReference type="Proteomes" id="UP000183208">
    <property type="component" value="Unassembled WGS sequence"/>
</dbReference>
<feature type="signal peptide" evidence="2">
    <location>
        <begin position="1"/>
        <end position="23"/>
    </location>
</feature>
<keyword evidence="1" id="KW-0378">Hydrolase</keyword>
<accession>A0A1M7KJB7</accession>
<dbReference type="AlphaFoldDB" id="A0A1M7KJB7"/>
<dbReference type="PANTHER" id="PTHR43798">
    <property type="entry name" value="MONOACYLGLYCEROL LIPASE"/>
    <property type="match status" value="1"/>
</dbReference>
<evidence type="ECO:0000313" key="5">
    <source>
        <dbReference type="Proteomes" id="UP000183208"/>
    </source>
</evidence>
<dbReference type="InterPro" id="IPR050266">
    <property type="entry name" value="AB_hydrolase_sf"/>
</dbReference>
<dbReference type="PANTHER" id="PTHR43798:SF31">
    <property type="entry name" value="AB HYDROLASE SUPERFAMILY PROTEIN YCLE"/>
    <property type="match status" value="1"/>
</dbReference>
<evidence type="ECO:0000259" key="3">
    <source>
        <dbReference type="Pfam" id="PF00561"/>
    </source>
</evidence>
<dbReference type="GO" id="GO:0016787">
    <property type="term" value="F:hydrolase activity"/>
    <property type="evidence" value="ECO:0007669"/>
    <property type="project" value="UniProtKB-KW"/>
</dbReference>
<dbReference type="SUPFAM" id="SSF53474">
    <property type="entry name" value="alpha/beta-Hydrolases"/>
    <property type="match status" value="1"/>
</dbReference>
<name>A0A1M7KJB7_9BRAD</name>
<evidence type="ECO:0000256" key="1">
    <source>
        <dbReference type="ARBA" id="ARBA00022801"/>
    </source>
</evidence>
<dbReference type="InterPro" id="IPR000073">
    <property type="entry name" value="AB_hydrolase_1"/>
</dbReference>
<proteinExistence type="predicted"/>
<dbReference type="GO" id="GO:0016020">
    <property type="term" value="C:membrane"/>
    <property type="evidence" value="ECO:0007669"/>
    <property type="project" value="TreeGrafter"/>
</dbReference>
<feature type="domain" description="AB hydrolase-1" evidence="3">
    <location>
        <begin position="46"/>
        <end position="267"/>
    </location>
</feature>
<feature type="chain" id="PRO_5030032074" evidence="2">
    <location>
        <begin position="24"/>
        <end position="288"/>
    </location>
</feature>
<gene>
    <name evidence="4" type="ORF">SAMN05444171_0332</name>
</gene>
<organism evidence="4 5">
    <name type="scientific">Bradyrhizobium lablabi</name>
    <dbReference type="NCBI Taxonomy" id="722472"/>
    <lineage>
        <taxon>Bacteria</taxon>
        <taxon>Pseudomonadati</taxon>
        <taxon>Pseudomonadota</taxon>
        <taxon>Alphaproteobacteria</taxon>
        <taxon>Hyphomicrobiales</taxon>
        <taxon>Nitrobacteraceae</taxon>
        <taxon>Bradyrhizobium</taxon>
    </lineage>
</organism>
<dbReference type="RefSeq" id="WP_197679497.1">
    <property type="nucleotide sequence ID" value="NZ_FNTI01000001.1"/>
</dbReference>
<evidence type="ECO:0000256" key="2">
    <source>
        <dbReference type="SAM" id="SignalP"/>
    </source>
</evidence>
<dbReference type="InterPro" id="IPR029058">
    <property type="entry name" value="AB_hydrolase_fold"/>
</dbReference>
<sequence>MKLRKRLVAGVCLVMLGAPAAQAERARQIVAHDGVRIDVIAEGSGPPVVLLPGRGRDSLDFDDLAAGIAKAGYRVLRPQPRGAGDSQGPMQNLTLHDFARDIAAVIRHEGNAPAVIVGHAFGNWVGRMTATDYPELVRGVVIVAAAAKAYPAGFAGAKELSDAVRKAGDLSRPEAERLEALRMAFFAPGHDARVWLSGWHTEVDESQFAAGRATKQSEWWPGGKAPLLDVQAELDPFKPRSMTNEIKEEFGARAEIVVIPNGSHALIPEQPAAVTDAIVTWIGKLPKP</sequence>
<dbReference type="Gene3D" id="3.40.50.1820">
    <property type="entry name" value="alpha/beta hydrolase"/>
    <property type="match status" value="1"/>
</dbReference>
<dbReference type="Pfam" id="PF00561">
    <property type="entry name" value="Abhydrolase_1"/>
    <property type="match status" value="1"/>
</dbReference>
<protein>
    <submittedName>
        <fullName evidence="4">Pimeloyl-ACP methyl ester carboxylesterase</fullName>
    </submittedName>
</protein>
<keyword evidence="2" id="KW-0732">Signal</keyword>
<evidence type="ECO:0000313" key="4">
    <source>
        <dbReference type="EMBL" id="SEB96321.1"/>
    </source>
</evidence>
<dbReference type="EMBL" id="FNTI01000001">
    <property type="protein sequence ID" value="SEB96321.1"/>
    <property type="molecule type" value="Genomic_DNA"/>
</dbReference>